<dbReference type="Proteomes" id="UP000620124">
    <property type="component" value="Unassembled WGS sequence"/>
</dbReference>
<keyword evidence="3" id="KW-1185">Reference proteome</keyword>
<dbReference type="PANTHER" id="PTHR31912:SF34">
    <property type="entry name" value="NOTOCHORD-RELATED PROTEIN"/>
    <property type="match status" value="1"/>
</dbReference>
<name>A0A8H6YEB5_9AGAR</name>
<feature type="region of interest" description="Disordered" evidence="1">
    <location>
        <begin position="392"/>
        <end position="413"/>
    </location>
</feature>
<evidence type="ECO:0000256" key="1">
    <source>
        <dbReference type="SAM" id="MobiDB-lite"/>
    </source>
</evidence>
<sequence length="457" mass="51472">MEDYLAQLKIAIANVLDAFDAVDPCRILVKIKLHLLAHIPDDVRRFGPSIRFATEIYEAYNAVFRLCSVFSNRLAPSRDISRKFAAMARVKHFLSGGYWWDSSTKQWIQAGNAVQQILLTDPVFQRHLGWVSPSITDPGSIKPFSLQRRPALKWSQTKTSTHWTSGTAPLPESWWRPGRVLTAQSGDEVALNSWVIALDSGGNTVIGRVTELLVAEKSLVTLEQFICGQERHPDFGWPVLRRPNGPEIAQRQVQSFVVLSAAAVQFVISVQHDCREGDCQPTVVQKEFQEREETSRNVSLIKHSNDDRFVINMAGLHNFVKLCRALPRALTDLQPLFPDRVTFHKEAAEQARALRAKGRAKTAERRHAKAAEKKREAELAAAAARQAEEALVTGEEIEQSDEEPNTAVGEPEEGTVVGDVPYVAELEVVVHNTRAREENESRCFIDREIRLYWTYTC</sequence>
<protein>
    <submittedName>
        <fullName evidence="2">Uncharacterized protein</fullName>
    </submittedName>
</protein>
<comment type="caution">
    <text evidence="2">The sequence shown here is derived from an EMBL/GenBank/DDBJ whole genome shotgun (WGS) entry which is preliminary data.</text>
</comment>
<dbReference type="EMBL" id="JACAZI010000006">
    <property type="protein sequence ID" value="KAF7358148.1"/>
    <property type="molecule type" value="Genomic_DNA"/>
</dbReference>
<dbReference type="AlphaFoldDB" id="A0A8H6YEB5"/>
<organism evidence="2 3">
    <name type="scientific">Mycena venus</name>
    <dbReference type="NCBI Taxonomy" id="2733690"/>
    <lineage>
        <taxon>Eukaryota</taxon>
        <taxon>Fungi</taxon>
        <taxon>Dikarya</taxon>
        <taxon>Basidiomycota</taxon>
        <taxon>Agaricomycotina</taxon>
        <taxon>Agaricomycetes</taxon>
        <taxon>Agaricomycetidae</taxon>
        <taxon>Agaricales</taxon>
        <taxon>Marasmiineae</taxon>
        <taxon>Mycenaceae</taxon>
        <taxon>Mycena</taxon>
    </lineage>
</organism>
<gene>
    <name evidence="2" type="ORF">MVEN_00862900</name>
</gene>
<feature type="compositionally biased region" description="Acidic residues" evidence="1">
    <location>
        <begin position="395"/>
        <end position="404"/>
    </location>
</feature>
<evidence type="ECO:0000313" key="3">
    <source>
        <dbReference type="Proteomes" id="UP000620124"/>
    </source>
</evidence>
<feature type="region of interest" description="Disordered" evidence="1">
    <location>
        <begin position="355"/>
        <end position="374"/>
    </location>
</feature>
<feature type="compositionally biased region" description="Basic and acidic residues" evidence="1">
    <location>
        <begin position="361"/>
        <end position="374"/>
    </location>
</feature>
<evidence type="ECO:0000313" key="2">
    <source>
        <dbReference type="EMBL" id="KAF7358148.1"/>
    </source>
</evidence>
<dbReference type="OrthoDB" id="2506088at2759"/>
<accession>A0A8H6YEB5</accession>
<proteinExistence type="predicted"/>
<reference evidence="2" key="1">
    <citation type="submission" date="2020-05" db="EMBL/GenBank/DDBJ databases">
        <title>Mycena genomes resolve the evolution of fungal bioluminescence.</title>
        <authorList>
            <person name="Tsai I.J."/>
        </authorList>
    </citation>
    <scope>NUCLEOTIDE SEQUENCE</scope>
    <source>
        <strain evidence="2">CCC161011</strain>
    </source>
</reference>
<dbReference type="PANTHER" id="PTHR31912">
    <property type="entry name" value="IP13529P"/>
    <property type="match status" value="1"/>
</dbReference>